<gene>
    <name evidence="2" type="ORF">PQO03_21070</name>
</gene>
<accession>A0ABY7VZU5</accession>
<sequence>MKNLLPSVVLSLFLFTSCYSNKAPDEYEKRETLAIHETIARFDGIQYVTCRGRTSACPQKCGHSGEFAKFTILEYTKFHKYGQYGNKRKQYQIQISDFNKSLLINVPKLPKGLQQGDKVILNWNHDYVTKNHSSYPIHPLLKIEKIP</sequence>
<evidence type="ECO:0000313" key="2">
    <source>
        <dbReference type="EMBL" id="WDE98306.1"/>
    </source>
</evidence>
<reference evidence="2 3" key="1">
    <citation type="submission" date="2023-02" db="EMBL/GenBank/DDBJ databases">
        <title>Genome sequence of Lentisphaera profundi SAORIC-696.</title>
        <authorList>
            <person name="Kim e."/>
            <person name="Cho J.-C."/>
            <person name="Choi A."/>
            <person name="Kang I."/>
        </authorList>
    </citation>
    <scope>NUCLEOTIDE SEQUENCE [LARGE SCALE GENOMIC DNA]</scope>
    <source>
        <strain evidence="2 3">SAORIC-696</strain>
    </source>
</reference>
<dbReference type="EMBL" id="CP117812">
    <property type="protein sequence ID" value="WDE98306.1"/>
    <property type="molecule type" value="Genomic_DNA"/>
</dbReference>
<dbReference type="Proteomes" id="UP001214250">
    <property type="component" value="Chromosome 2"/>
</dbReference>
<keyword evidence="1" id="KW-0732">Signal</keyword>
<feature type="signal peptide" evidence="1">
    <location>
        <begin position="1"/>
        <end position="22"/>
    </location>
</feature>
<evidence type="ECO:0000313" key="3">
    <source>
        <dbReference type="Proteomes" id="UP001214250"/>
    </source>
</evidence>
<evidence type="ECO:0000256" key="1">
    <source>
        <dbReference type="SAM" id="SignalP"/>
    </source>
</evidence>
<dbReference type="RefSeq" id="WP_274153180.1">
    <property type="nucleotide sequence ID" value="NZ_CP117812.1"/>
</dbReference>
<feature type="chain" id="PRO_5046094340" description="Lipoprotein" evidence="1">
    <location>
        <begin position="23"/>
        <end position="147"/>
    </location>
</feature>
<dbReference type="PROSITE" id="PS51257">
    <property type="entry name" value="PROKAR_LIPOPROTEIN"/>
    <property type="match status" value="1"/>
</dbReference>
<keyword evidence="3" id="KW-1185">Reference proteome</keyword>
<protein>
    <recommendedName>
        <fullName evidence="4">Lipoprotein</fullName>
    </recommendedName>
</protein>
<evidence type="ECO:0008006" key="4">
    <source>
        <dbReference type="Google" id="ProtNLM"/>
    </source>
</evidence>
<organism evidence="2 3">
    <name type="scientific">Lentisphaera profundi</name>
    <dbReference type="NCBI Taxonomy" id="1658616"/>
    <lineage>
        <taxon>Bacteria</taxon>
        <taxon>Pseudomonadati</taxon>
        <taxon>Lentisphaerota</taxon>
        <taxon>Lentisphaeria</taxon>
        <taxon>Lentisphaerales</taxon>
        <taxon>Lentisphaeraceae</taxon>
        <taxon>Lentisphaera</taxon>
    </lineage>
</organism>
<proteinExistence type="predicted"/>
<name>A0ABY7VZU5_9BACT</name>